<dbReference type="EMBL" id="BART01018070">
    <property type="protein sequence ID" value="GAG85516.1"/>
    <property type="molecule type" value="Genomic_DNA"/>
</dbReference>
<dbReference type="AlphaFoldDB" id="X1CMS5"/>
<gene>
    <name evidence="1" type="ORF">S01H4_34177</name>
</gene>
<comment type="caution">
    <text evidence="1">The sequence shown here is derived from an EMBL/GenBank/DDBJ whole genome shotgun (WGS) entry which is preliminary data.</text>
</comment>
<reference evidence="1" key="1">
    <citation type="journal article" date="2014" name="Front. Microbiol.">
        <title>High frequency of phylogenetically diverse reductive dehalogenase-homologous genes in deep subseafloor sedimentary metagenomes.</title>
        <authorList>
            <person name="Kawai M."/>
            <person name="Futagami T."/>
            <person name="Toyoda A."/>
            <person name="Takaki Y."/>
            <person name="Nishi S."/>
            <person name="Hori S."/>
            <person name="Arai W."/>
            <person name="Tsubouchi T."/>
            <person name="Morono Y."/>
            <person name="Uchiyama I."/>
            <person name="Ito T."/>
            <person name="Fujiyama A."/>
            <person name="Inagaki F."/>
            <person name="Takami H."/>
        </authorList>
    </citation>
    <scope>NUCLEOTIDE SEQUENCE</scope>
    <source>
        <strain evidence="1">Expedition CK06-06</strain>
    </source>
</reference>
<protein>
    <submittedName>
        <fullName evidence="1">Uncharacterized protein</fullName>
    </submittedName>
</protein>
<organism evidence="1">
    <name type="scientific">marine sediment metagenome</name>
    <dbReference type="NCBI Taxonomy" id="412755"/>
    <lineage>
        <taxon>unclassified sequences</taxon>
        <taxon>metagenomes</taxon>
        <taxon>ecological metagenomes</taxon>
    </lineage>
</organism>
<evidence type="ECO:0000313" key="1">
    <source>
        <dbReference type="EMBL" id="GAG85516.1"/>
    </source>
</evidence>
<sequence length="159" mass="15519">MKYPQQQTANRLAQHGRYGDDTLVHMSRDEVAGIASLAPNGQLPINPVTGQPEAFGMKDLLRYGLPIAASIAMPALLPAMPAALAGGLGSGLATAAITGDLERGLVSGVMGAGIGAAAGAAGTSAAEAAAASAVEGTATGAGAMAQEGQIPGSTVCHNQ</sequence>
<name>X1CMS5_9ZZZZ</name>
<proteinExistence type="predicted"/>
<accession>X1CMS5</accession>